<dbReference type="EMBL" id="JBIHSE010000001">
    <property type="protein sequence ID" value="MFH0270866.1"/>
    <property type="molecule type" value="Genomic_DNA"/>
</dbReference>
<dbReference type="EMBL" id="CAKMUD010000079">
    <property type="protein sequence ID" value="CAH1593238.1"/>
    <property type="molecule type" value="Genomic_DNA"/>
</dbReference>
<evidence type="ECO:0000313" key="1">
    <source>
        <dbReference type="EMBL" id="CAH1593238.1"/>
    </source>
</evidence>
<evidence type="ECO:0000313" key="4">
    <source>
        <dbReference type="Proteomes" id="UP001607221"/>
    </source>
</evidence>
<proteinExistence type="predicted"/>
<protein>
    <submittedName>
        <fullName evidence="1">Uncharacterized protein</fullName>
    </submittedName>
</protein>
<name>A0AAU9QM57_9VIBR</name>
<gene>
    <name evidence="2" type="ORF">ACGRHZ_05925</name>
    <name evidence="1" type="ORF">THF1A12_260064</name>
</gene>
<evidence type="ECO:0000313" key="2">
    <source>
        <dbReference type="EMBL" id="MFH0270866.1"/>
    </source>
</evidence>
<keyword evidence="4" id="KW-1185">Reference proteome</keyword>
<dbReference type="GeneID" id="48232806"/>
<reference evidence="2 4" key="2">
    <citation type="submission" date="2024-10" db="EMBL/GenBank/DDBJ databases">
        <authorList>
            <person name="Yibar A."/>
            <person name="Saticioglu I.B."/>
            <person name="Duman M."/>
            <person name="Ajmi N."/>
            <person name="Gurler F."/>
            <person name="Ay H."/>
            <person name="Onuk E."/>
            <person name="Guler S."/>
            <person name="Romalde J.L."/>
        </authorList>
    </citation>
    <scope>NUCLEOTIDE SEQUENCE [LARGE SCALE GENOMIC DNA]</scope>
    <source>
        <strain evidence="2 4">1-TCBS-A</strain>
    </source>
</reference>
<dbReference type="Proteomes" id="UP001295462">
    <property type="component" value="Unassembled WGS sequence"/>
</dbReference>
<accession>A0AAU9QM57</accession>
<dbReference type="AlphaFoldDB" id="A0AAU9QM57"/>
<dbReference type="Proteomes" id="UP001607221">
    <property type="component" value="Unassembled WGS sequence"/>
</dbReference>
<dbReference type="RefSeq" id="WP_164492046.1">
    <property type="nucleotide sequence ID" value="NZ_BBKZ01000035.1"/>
</dbReference>
<evidence type="ECO:0000313" key="3">
    <source>
        <dbReference type="Proteomes" id="UP001295462"/>
    </source>
</evidence>
<organism evidence="1 3">
    <name type="scientific">Vibrio jasicida</name>
    <dbReference type="NCBI Taxonomy" id="766224"/>
    <lineage>
        <taxon>Bacteria</taxon>
        <taxon>Pseudomonadati</taxon>
        <taxon>Pseudomonadota</taxon>
        <taxon>Gammaproteobacteria</taxon>
        <taxon>Vibrionales</taxon>
        <taxon>Vibrionaceae</taxon>
        <taxon>Vibrio</taxon>
    </lineage>
</organism>
<sequence length="45" mass="5146">MKMMKLRYRAGAYGKWVEVVVSAFVAEELAKEYTGYGWQAEVVTV</sequence>
<comment type="caution">
    <text evidence="1">The sequence shown here is derived from an EMBL/GenBank/DDBJ whole genome shotgun (WGS) entry which is preliminary data.</text>
</comment>
<reference evidence="1" key="1">
    <citation type="submission" date="2022-01" db="EMBL/GenBank/DDBJ databases">
        <authorList>
            <person name="Lagorce A."/>
        </authorList>
    </citation>
    <scope>NUCLEOTIDE SEQUENCE</scope>
    <source>
        <strain evidence="1">Th15_F1_A12</strain>
    </source>
</reference>